<evidence type="ECO:0000313" key="6">
    <source>
        <dbReference type="Proteomes" id="UP000467636"/>
    </source>
</evidence>
<dbReference type="PANTHER" id="PTHR43004:SF19">
    <property type="entry name" value="BINDING MONOOXYGENASE, PUTATIVE (JCVI)-RELATED"/>
    <property type="match status" value="1"/>
</dbReference>
<evidence type="ECO:0000256" key="2">
    <source>
        <dbReference type="ARBA" id="ARBA00022630"/>
    </source>
</evidence>
<evidence type="ECO:0000259" key="4">
    <source>
        <dbReference type="Pfam" id="PF01494"/>
    </source>
</evidence>
<dbReference type="Gene3D" id="3.40.30.120">
    <property type="match status" value="1"/>
</dbReference>
<dbReference type="InterPro" id="IPR036188">
    <property type="entry name" value="FAD/NAD-bd_sf"/>
</dbReference>
<dbReference type="PRINTS" id="PR00420">
    <property type="entry name" value="RNGMNOXGNASE"/>
</dbReference>
<feature type="domain" description="FAD-binding" evidence="4">
    <location>
        <begin position="7"/>
        <end position="362"/>
    </location>
</feature>
<keyword evidence="3" id="KW-0274">FAD</keyword>
<dbReference type="EMBL" id="AP022564">
    <property type="protein sequence ID" value="BBX22183.1"/>
    <property type="molecule type" value="Genomic_DNA"/>
</dbReference>
<protein>
    <submittedName>
        <fullName evidence="5">FAD-dependent oxidoreductase</fullName>
    </submittedName>
</protein>
<dbReference type="PANTHER" id="PTHR43004">
    <property type="entry name" value="TRK SYSTEM POTASSIUM UPTAKE PROTEIN"/>
    <property type="match status" value="1"/>
</dbReference>
<evidence type="ECO:0000313" key="5">
    <source>
        <dbReference type="EMBL" id="BBX22183.1"/>
    </source>
</evidence>
<dbReference type="GO" id="GO:0016709">
    <property type="term" value="F:oxidoreductase activity, acting on paired donors, with incorporation or reduction of molecular oxygen, NAD(P)H as one donor, and incorporation of one atom of oxygen"/>
    <property type="evidence" value="ECO:0007669"/>
    <property type="project" value="UniProtKB-ARBA"/>
</dbReference>
<keyword evidence="2" id="KW-0285">Flavoprotein</keyword>
<dbReference type="Gene3D" id="3.30.70.2450">
    <property type="match status" value="1"/>
</dbReference>
<gene>
    <name evidence="5" type="ORF">MTER_15940</name>
</gene>
<keyword evidence="6" id="KW-1185">Reference proteome</keyword>
<dbReference type="Proteomes" id="UP000467636">
    <property type="component" value="Chromosome"/>
</dbReference>
<dbReference type="GO" id="GO:0071949">
    <property type="term" value="F:FAD binding"/>
    <property type="evidence" value="ECO:0007669"/>
    <property type="project" value="InterPro"/>
</dbReference>
<dbReference type="Pfam" id="PF01494">
    <property type="entry name" value="FAD_binding_3"/>
    <property type="match status" value="1"/>
</dbReference>
<dbReference type="InterPro" id="IPR002938">
    <property type="entry name" value="FAD-bd"/>
</dbReference>
<dbReference type="RefSeq" id="WP_085260411.1">
    <property type="nucleotide sequence ID" value="NZ_AP022564.1"/>
</dbReference>
<dbReference type="Pfam" id="PF21274">
    <property type="entry name" value="Rng_hyd_C"/>
    <property type="match status" value="1"/>
</dbReference>
<accession>A0AAD1MG73</accession>
<sequence length="512" mass="54759">MAAATDYPVVIAGAGPNGLMLACELALAGIQPVVLDGLPGPSSEPKANGLVGQVVRMLDLRGLYNRFSGDDQPPHPVPAWMFSGMTLDLSLSFTGARANPMYAMPVPQPRLVRLLLDRADELGVQVRWGHELTGLYARDDAVTATVSSPDGDYALATDYLVGADGGRSVVRKKVGIDFPGTTAQTVSRLAHVQIPESLRSTDRSLQIPGFGRISHGHNRFDRGLVIFAELEPERALLGTLEFGRSTEDGPMTIAELRQSLQRILGADIAFDEPSGPGPHALRRIEGQNSRQAERYRAGRVLLLGDAAHVHSAMGGPGLNLGLQDTANLGWKLAAEINGWAPDGLLDSYETERMPLGQRVMMHSMAQTALVSPGPHVAALRDLFGELIAIPQVSAHIAELLAGTDVRYDVGDNHRLSGWHVPDLTFDDGRRVAQLLHSGRAVLLDLADGTAASAARPWADRVDAVTAAAPEPPAAAMLIRPDGYITWATDDFDARQQPVLEAALTRWFGAPGS</sequence>
<name>A0AAD1MG73_9MYCO</name>
<dbReference type="SUPFAM" id="SSF51905">
    <property type="entry name" value="FAD/NAD(P)-binding domain"/>
    <property type="match status" value="1"/>
</dbReference>
<evidence type="ECO:0000256" key="3">
    <source>
        <dbReference type="ARBA" id="ARBA00022827"/>
    </source>
</evidence>
<dbReference type="Gene3D" id="3.50.50.60">
    <property type="entry name" value="FAD/NAD(P)-binding domain"/>
    <property type="match status" value="2"/>
</dbReference>
<reference evidence="5 6" key="1">
    <citation type="journal article" date="2019" name="Emerg. Microbes Infect.">
        <title>Comprehensive subspecies identification of 175 nontuberculous mycobacteria species based on 7547 genomic profiles.</title>
        <authorList>
            <person name="Matsumoto Y."/>
            <person name="Kinjo T."/>
            <person name="Motooka D."/>
            <person name="Nabeya D."/>
            <person name="Jung N."/>
            <person name="Uechi K."/>
            <person name="Horii T."/>
            <person name="Iida T."/>
            <person name="Fujita J."/>
            <person name="Nakamura S."/>
        </authorList>
    </citation>
    <scope>NUCLEOTIDE SEQUENCE [LARGE SCALE GENOMIC DNA]</scope>
    <source>
        <strain evidence="5 6">JCM 12143</strain>
    </source>
</reference>
<proteinExistence type="predicted"/>
<dbReference type="AlphaFoldDB" id="A0AAD1MG73"/>
<organism evidence="5 6">
    <name type="scientific">Mycolicibacter terrae</name>
    <dbReference type="NCBI Taxonomy" id="1788"/>
    <lineage>
        <taxon>Bacteria</taxon>
        <taxon>Bacillati</taxon>
        <taxon>Actinomycetota</taxon>
        <taxon>Actinomycetes</taxon>
        <taxon>Mycobacteriales</taxon>
        <taxon>Mycobacteriaceae</taxon>
        <taxon>Mycolicibacter</taxon>
    </lineage>
</organism>
<dbReference type="InterPro" id="IPR050641">
    <property type="entry name" value="RIFMO-like"/>
</dbReference>
<comment type="cofactor">
    <cofactor evidence="1">
        <name>FAD</name>
        <dbReference type="ChEBI" id="CHEBI:57692"/>
    </cofactor>
</comment>
<evidence type="ECO:0000256" key="1">
    <source>
        <dbReference type="ARBA" id="ARBA00001974"/>
    </source>
</evidence>